<dbReference type="Proteomes" id="UP001498476">
    <property type="component" value="Unassembled WGS sequence"/>
</dbReference>
<feature type="domain" description="Zn(2)-C6 fungal-type" evidence="7">
    <location>
        <begin position="40"/>
        <end position="68"/>
    </location>
</feature>
<reference evidence="8 9" key="1">
    <citation type="journal article" date="2025" name="Microbiol. Resour. Announc.">
        <title>Draft genome sequences for Neonectria magnoliae and Neonectria punicea, canker pathogens of Liriodendron tulipifera and Acer saccharum in West Virginia.</title>
        <authorList>
            <person name="Petronek H.M."/>
            <person name="Kasson M.T."/>
            <person name="Metheny A.M."/>
            <person name="Stauder C.M."/>
            <person name="Lovett B."/>
            <person name="Lynch S.C."/>
            <person name="Garnas J.R."/>
            <person name="Kasson L.R."/>
            <person name="Stajich J.E."/>
        </authorList>
    </citation>
    <scope>NUCLEOTIDE SEQUENCE [LARGE SCALE GENOMIC DNA]</scope>
    <source>
        <strain evidence="8 9">NRRL 64653</strain>
    </source>
</reference>
<gene>
    <name evidence="8" type="ORF">QQX98_005013</name>
</gene>
<dbReference type="SMART" id="SM00066">
    <property type="entry name" value="GAL4"/>
    <property type="match status" value="1"/>
</dbReference>
<dbReference type="PANTHER" id="PTHR36206">
    <property type="entry name" value="ASPERCRYPTIN BIOSYNTHESIS CLUSTER-SPECIFIC TRANSCRIPTION REGULATOR ATNN-RELATED"/>
    <property type="match status" value="1"/>
</dbReference>
<dbReference type="InterPro" id="IPR036864">
    <property type="entry name" value="Zn2-C6_fun-type_DNA-bd_sf"/>
</dbReference>
<dbReference type="PROSITE" id="PS00463">
    <property type="entry name" value="ZN2_CY6_FUNGAL_1"/>
    <property type="match status" value="1"/>
</dbReference>
<evidence type="ECO:0000256" key="4">
    <source>
        <dbReference type="ARBA" id="ARBA00023125"/>
    </source>
</evidence>
<keyword evidence="6" id="KW-0539">Nucleus</keyword>
<sequence length="631" mass="71734">MTKESSPASYERVLTVQTKLSQDRNRQKLSRTSTPKVRTGCITCKKRRIKCDEAKPHCSNCLKSRGHCEGYAEQSKKPKASSPLQIRWDSKQITQHTFSRAASPRVQVKLDPDTLDFRDAKALLYFQEFVDVVQGPWIAAGSSGGLWEVTLPQLARNNATLRHAAVGIGALSMWYRQSGHKTLRKSVVPAHAVTEEDAHYFYGVASYCHAMKLQSQQASVQDAVFLSVLSLCFETLRGQRKAALDHVNHGSALLLSLLTDQDTQRHVAAFAPNPKPLLATVADIFIHLVTQARFVFRGTLKNGPSLPNFTKGLKDKKHTMESFIILICELSARPKTTNQIPDVFKSLDEFEEFWAQAVRNRSTLGPVILDIIRTSDILSSVDRDDIRKFFERLIGDDRIREFCEAEANEAEAVNAAFLPLFNQVMMSDTKAPAYLRAVHLRLQYLSVYAFGKPTQYHDCELLQAQTPIFREYLSLAEVAFHITKRDMPNPVKQLSLQCGLSWHLLLVAMFCRDPVVRDHAIMMLRDYAGEDGLWNTRALQILAMRNREVERMNATEGTPKEQWQRLWCREYLFEDGGDRVVFCFLAKNETTGEWEVVEETADVPDDIEEARWERRPLTASGKLLMTESMVY</sequence>
<evidence type="ECO:0000256" key="5">
    <source>
        <dbReference type="ARBA" id="ARBA00023163"/>
    </source>
</evidence>
<dbReference type="InterPro" id="IPR001138">
    <property type="entry name" value="Zn2Cys6_DnaBD"/>
</dbReference>
<dbReference type="PROSITE" id="PS50048">
    <property type="entry name" value="ZN2_CY6_FUNGAL_2"/>
    <property type="match status" value="1"/>
</dbReference>
<evidence type="ECO:0000256" key="2">
    <source>
        <dbReference type="ARBA" id="ARBA00022833"/>
    </source>
</evidence>
<dbReference type="CDD" id="cd00067">
    <property type="entry name" value="GAL4"/>
    <property type="match status" value="1"/>
</dbReference>
<keyword evidence="4" id="KW-0238">DNA-binding</keyword>
<dbReference type="Pfam" id="PF00172">
    <property type="entry name" value="Zn_clus"/>
    <property type="match status" value="1"/>
</dbReference>
<keyword evidence="5" id="KW-0804">Transcription</keyword>
<keyword evidence="9" id="KW-1185">Reference proteome</keyword>
<name>A0ABR1H721_9HYPO</name>
<evidence type="ECO:0000259" key="7">
    <source>
        <dbReference type="PROSITE" id="PS50048"/>
    </source>
</evidence>
<accession>A0ABR1H721</accession>
<dbReference type="EMBL" id="JAZAVJ010000065">
    <property type="protein sequence ID" value="KAK7416687.1"/>
    <property type="molecule type" value="Genomic_DNA"/>
</dbReference>
<evidence type="ECO:0000256" key="6">
    <source>
        <dbReference type="ARBA" id="ARBA00023242"/>
    </source>
</evidence>
<proteinExistence type="predicted"/>
<evidence type="ECO:0000313" key="9">
    <source>
        <dbReference type="Proteomes" id="UP001498476"/>
    </source>
</evidence>
<keyword evidence="3" id="KW-0805">Transcription regulation</keyword>
<dbReference type="Gene3D" id="4.10.240.10">
    <property type="entry name" value="Zn(2)-C6 fungal-type DNA-binding domain"/>
    <property type="match status" value="1"/>
</dbReference>
<dbReference type="InterPro" id="IPR052360">
    <property type="entry name" value="Transcr_Regulatory_Proteins"/>
</dbReference>
<comment type="caution">
    <text evidence="8">The sequence shown here is derived from an EMBL/GenBank/DDBJ whole genome shotgun (WGS) entry which is preliminary data.</text>
</comment>
<dbReference type="SUPFAM" id="SSF57701">
    <property type="entry name" value="Zn2/Cys6 DNA-binding domain"/>
    <property type="match status" value="1"/>
</dbReference>
<dbReference type="PANTHER" id="PTHR36206:SF13">
    <property type="entry name" value="TRANSCRIPTIONAL REGULATORY PROTEIN MOC3"/>
    <property type="match status" value="1"/>
</dbReference>
<protein>
    <recommendedName>
        <fullName evidence="7">Zn(2)-C6 fungal-type domain-containing protein</fullName>
    </recommendedName>
</protein>
<keyword evidence="2" id="KW-0862">Zinc</keyword>
<evidence type="ECO:0000313" key="8">
    <source>
        <dbReference type="EMBL" id="KAK7416687.1"/>
    </source>
</evidence>
<evidence type="ECO:0000256" key="1">
    <source>
        <dbReference type="ARBA" id="ARBA00022723"/>
    </source>
</evidence>
<evidence type="ECO:0000256" key="3">
    <source>
        <dbReference type="ARBA" id="ARBA00023015"/>
    </source>
</evidence>
<keyword evidence="1" id="KW-0479">Metal-binding</keyword>
<organism evidence="8 9">
    <name type="scientific">Neonectria punicea</name>
    <dbReference type="NCBI Taxonomy" id="979145"/>
    <lineage>
        <taxon>Eukaryota</taxon>
        <taxon>Fungi</taxon>
        <taxon>Dikarya</taxon>
        <taxon>Ascomycota</taxon>
        <taxon>Pezizomycotina</taxon>
        <taxon>Sordariomycetes</taxon>
        <taxon>Hypocreomycetidae</taxon>
        <taxon>Hypocreales</taxon>
        <taxon>Nectriaceae</taxon>
        <taxon>Neonectria</taxon>
    </lineage>
</organism>